<evidence type="ECO:0000256" key="4">
    <source>
        <dbReference type="ARBA" id="ARBA00005163"/>
    </source>
</evidence>
<evidence type="ECO:0000256" key="14">
    <source>
        <dbReference type="ARBA" id="ARBA00023004"/>
    </source>
</evidence>
<dbReference type="InterPro" id="IPR000701">
    <property type="entry name" value="SuccDH_FuR_B_TM-su"/>
</dbReference>
<keyword evidence="15 16" id="KW-0472">Membrane</keyword>
<accession>A0ABT0SC76</accession>
<comment type="pathway">
    <text evidence="4">Carbohydrate metabolism; tricarboxylic acid cycle.</text>
</comment>
<keyword evidence="8" id="KW-0816">Tricarboxylic acid cycle</keyword>
<evidence type="ECO:0000256" key="2">
    <source>
        <dbReference type="ARBA" id="ARBA00004050"/>
    </source>
</evidence>
<dbReference type="InterPro" id="IPR014312">
    <property type="entry name" value="Succ_DH_anchor"/>
</dbReference>
<comment type="function">
    <text evidence="2">Membrane-anchoring subunit of succinate dehydrogenase (SDH).</text>
</comment>
<keyword evidence="18" id="KW-1185">Reference proteome</keyword>
<evidence type="ECO:0000256" key="8">
    <source>
        <dbReference type="ARBA" id="ARBA00022532"/>
    </source>
</evidence>
<keyword evidence="13 16" id="KW-1133">Transmembrane helix</keyword>
<dbReference type="EMBL" id="JAMGBB010000001">
    <property type="protein sequence ID" value="MCL6742016.1"/>
    <property type="molecule type" value="Genomic_DNA"/>
</dbReference>
<dbReference type="Proteomes" id="UP001165383">
    <property type="component" value="Unassembled WGS sequence"/>
</dbReference>
<keyword evidence="14" id="KW-0408">Iron</keyword>
<keyword evidence="9" id="KW-0349">Heme</keyword>
<evidence type="ECO:0000256" key="15">
    <source>
        <dbReference type="ARBA" id="ARBA00023136"/>
    </source>
</evidence>
<comment type="subcellular location">
    <subcellularLocation>
        <location evidence="3">Membrane</location>
        <topology evidence="3">Multi-pass membrane protein</topology>
    </subcellularLocation>
</comment>
<reference evidence="17" key="1">
    <citation type="submission" date="2022-05" db="EMBL/GenBank/DDBJ databases">
        <authorList>
            <person name="Jo J.-H."/>
            <person name="Im W.-T."/>
        </authorList>
    </citation>
    <scope>NUCLEOTIDE SEQUENCE</scope>
    <source>
        <strain evidence="17">RB56-2</strain>
    </source>
</reference>
<feature type="transmembrane region" description="Helical" evidence="16">
    <location>
        <begin position="62"/>
        <end position="83"/>
    </location>
</feature>
<comment type="caution">
    <text evidence="17">The sequence shown here is derived from an EMBL/GenBank/DDBJ whole genome shotgun (WGS) entry which is preliminary data.</text>
</comment>
<dbReference type="RefSeq" id="WP_249916371.1">
    <property type="nucleotide sequence ID" value="NZ_JAMGBB010000001.1"/>
</dbReference>
<feature type="transmembrane region" description="Helical" evidence="16">
    <location>
        <begin position="31"/>
        <end position="50"/>
    </location>
</feature>
<comment type="cofactor">
    <cofactor evidence="1">
        <name>heme</name>
        <dbReference type="ChEBI" id="CHEBI:30413"/>
    </cofactor>
</comment>
<evidence type="ECO:0000256" key="11">
    <source>
        <dbReference type="ARBA" id="ARBA00022723"/>
    </source>
</evidence>
<keyword evidence="11" id="KW-0479">Metal-binding</keyword>
<dbReference type="Gene3D" id="1.20.1300.10">
    <property type="entry name" value="Fumarate reductase/succinate dehydrogenase, transmembrane subunit"/>
    <property type="match status" value="1"/>
</dbReference>
<evidence type="ECO:0000256" key="1">
    <source>
        <dbReference type="ARBA" id="ARBA00001971"/>
    </source>
</evidence>
<dbReference type="InterPro" id="IPR034804">
    <property type="entry name" value="SQR/QFR_C/D"/>
</dbReference>
<protein>
    <recommendedName>
        <fullName evidence="6">Succinate dehydrogenase hydrophobic membrane anchor subunit</fullName>
    </recommendedName>
</protein>
<keyword evidence="10 16" id="KW-0812">Transmembrane</keyword>
<keyword evidence="12" id="KW-0249">Electron transport</keyword>
<comment type="subunit">
    <text evidence="5">Part of an enzyme complex containing four subunits: a flavoprotein, an iron-sulfur protein, plus two membrane-anchoring proteins, SdhC and SdhD.</text>
</comment>
<dbReference type="SUPFAM" id="SSF81343">
    <property type="entry name" value="Fumarate reductase respiratory complex transmembrane subunits"/>
    <property type="match status" value="1"/>
</dbReference>
<evidence type="ECO:0000256" key="10">
    <source>
        <dbReference type="ARBA" id="ARBA00022692"/>
    </source>
</evidence>
<evidence type="ECO:0000256" key="6">
    <source>
        <dbReference type="ARBA" id="ARBA00019425"/>
    </source>
</evidence>
<evidence type="ECO:0000256" key="13">
    <source>
        <dbReference type="ARBA" id="ARBA00022989"/>
    </source>
</evidence>
<evidence type="ECO:0000256" key="5">
    <source>
        <dbReference type="ARBA" id="ARBA00011558"/>
    </source>
</evidence>
<evidence type="ECO:0000313" key="17">
    <source>
        <dbReference type="EMBL" id="MCL6742016.1"/>
    </source>
</evidence>
<evidence type="ECO:0000256" key="12">
    <source>
        <dbReference type="ARBA" id="ARBA00022982"/>
    </source>
</evidence>
<organism evidence="17 18">
    <name type="scientific">Sphingomonas brevis</name>
    <dbReference type="NCBI Taxonomy" id="2908206"/>
    <lineage>
        <taxon>Bacteria</taxon>
        <taxon>Pseudomonadati</taxon>
        <taxon>Pseudomonadota</taxon>
        <taxon>Alphaproteobacteria</taxon>
        <taxon>Sphingomonadales</taxon>
        <taxon>Sphingomonadaceae</taxon>
        <taxon>Sphingomonas</taxon>
    </lineage>
</organism>
<evidence type="ECO:0000256" key="16">
    <source>
        <dbReference type="SAM" id="Phobius"/>
    </source>
</evidence>
<dbReference type="NCBIfam" id="TIGR02968">
    <property type="entry name" value="succ_dehyd_anc"/>
    <property type="match status" value="1"/>
</dbReference>
<evidence type="ECO:0000256" key="3">
    <source>
        <dbReference type="ARBA" id="ARBA00004141"/>
    </source>
</evidence>
<sequence>MSQGESATPLGKVRGLGSAHHGGGHWLEERFTSVALLLLSLWLFFSLLMLPNFELATLKEWLGSAWAAIPMALLIVTAFKHGLDGLKVSVDDYVHDDGNRIALHYLLTMAAIAGASVALFALARIVFAPVAA</sequence>
<evidence type="ECO:0000256" key="9">
    <source>
        <dbReference type="ARBA" id="ARBA00022617"/>
    </source>
</evidence>
<keyword evidence="7" id="KW-0813">Transport</keyword>
<evidence type="ECO:0000256" key="7">
    <source>
        <dbReference type="ARBA" id="ARBA00022448"/>
    </source>
</evidence>
<proteinExistence type="predicted"/>
<dbReference type="Pfam" id="PF01127">
    <property type="entry name" value="Sdh_cyt"/>
    <property type="match status" value="1"/>
</dbReference>
<evidence type="ECO:0000313" key="18">
    <source>
        <dbReference type="Proteomes" id="UP001165383"/>
    </source>
</evidence>
<feature type="transmembrane region" description="Helical" evidence="16">
    <location>
        <begin position="103"/>
        <end position="127"/>
    </location>
</feature>
<gene>
    <name evidence="17" type="primary">sdhD</name>
    <name evidence="17" type="ORF">LZ518_12845</name>
</gene>
<name>A0ABT0SC76_9SPHN</name>